<name>A0A6G8FHI1_9MICO</name>
<protein>
    <recommendedName>
        <fullName evidence="2">Bacterial Ig domain-containing protein</fullName>
    </recommendedName>
</protein>
<keyword evidence="1" id="KW-0812">Transmembrane</keyword>
<dbReference type="InterPro" id="IPR013783">
    <property type="entry name" value="Ig-like_fold"/>
</dbReference>
<dbReference type="RefSeq" id="WP_166322268.1">
    <property type="nucleotide sequence ID" value="NZ_CP049934.1"/>
</dbReference>
<feature type="transmembrane region" description="Helical" evidence="1">
    <location>
        <begin position="237"/>
        <end position="258"/>
    </location>
</feature>
<dbReference type="GO" id="GO:0005975">
    <property type="term" value="P:carbohydrate metabolic process"/>
    <property type="evidence" value="ECO:0007669"/>
    <property type="project" value="UniProtKB-ARBA"/>
</dbReference>
<dbReference type="Pfam" id="PF17936">
    <property type="entry name" value="Big_6"/>
    <property type="match status" value="1"/>
</dbReference>
<dbReference type="SUPFAM" id="SSF49373">
    <property type="entry name" value="Invasin/intimin cell-adhesion fragments"/>
    <property type="match status" value="1"/>
</dbReference>
<dbReference type="Gene3D" id="2.60.40.10">
    <property type="entry name" value="Immunoglobulins"/>
    <property type="match status" value="2"/>
</dbReference>
<sequence length="265" mass="27099">MPLTISSSIGEVSGLTYLGDGVYTAQLRSTTPGIAVITAALDGEAVDAMAEIELINRIPPTAPVLDPSDGKTVTGCAAPGSTVTVRDAEGNVIGTAVAGDDCRFEIELNPEQKPGSSITVTATDRDGNESIATELRSGLITLELGSASLHPGETQVATGHFFQPGEKVTAVLRSTPVTIGEETADANGDVRFEFAVPTDIELGEHSVTLSGDFSGDVRQTFQVTAAPGLAITGGQSMLLLGGAAILILAVGGALVVVARRRRASE</sequence>
<dbReference type="Proteomes" id="UP000501387">
    <property type="component" value="Chromosome"/>
</dbReference>
<gene>
    <name evidence="3" type="ORF">G7067_04360</name>
</gene>
<evidence type="ECO:0000313" key="3">
    <source>
        <dbReference type="EMBL" id="QIM15818.1"/>
    </source>
</evidence>
<dbReference type="KEGG" id="lins:G7067_04360"/>
<feature type="domain" description="Bacterial Ig" evidence="2">
    <location>
        <begin position="68"/>
        <end position="135"/>
    </location>
</feature>
<dbReference type="InterPro" id="IPR041498">
    <property type="entry name" value="Big_6"/>
</dbReference>
<dbReference type="EMBL" id="CP049934">
    <property type="protein sequence ID" value="QIM15818.1"/>
    <property type="molecule type" value="Genomic_DNA"/>
</dbReference>
<accession>A0A6G8FHI1</accession>
<keyword evidence="4" id="KW-1185">Reference proteome</keyword>
<dbReference type="AlphaFoldDB" id="A0A6G8FHI1"/>
<organism evidence="3 4">
    <name type="scientific">Leucobacter insecticola</name>
    <dbReference type="NCBI Taxonomy" id="2714934"/>
    <lineage>
        <taxon>Bacteria</taxon>
        <taxon>Bacillati</taxon>
        <taxon>Actinomycetota</taxon>
        <taxon>Actinomycetes</taxon>
        <taxon>Micrococcales</taxon>
        <taxon>Microbacteriaceae</taxon>
        <taxon>Leucobacter</taxon>
    </lineage>
</organism>
<proteinExistence type="predicted"/>
<keyword evidence="1" id="KW-0472">Membrane</keyword>
<keyword evidence="1" id="KW-1133">Transmembrane helix</keyword>
<evidence type="ECO:0000313" key="4">
    <source>
        <dbReference type="Proteomes" id="UP000501387"/>
    </source>
</evidence>
<dbReference type="InterPro" id="IPR008964">
    <property type="entry name" value="Invasin/intimin_cell_adhesion"/>
</dbReference>
<evidence type="ECO:0000256" key="1">
    <source>
        <dbReference type="SAM" id="Phobius"/>
    </source>
</evidence>
<reference evidence="3 4" key="1">
    <citation type="submission" date="2020-03" db="EMBL/GenBank/DDBJ databases">
        <title>Leucobacter sp. nov., isolated from beetles.</title>
        <authorList>
            <person name="Hyun D.-W."/>
            <person name="Bae J.-W."/>
        </authorList>
    </citation>
    <scope>NUCLEOTIDE SEQUENCE [LARGE SCALE GENOMIC DNA]</scope>
    <source>
        <strain evidence="3 4">HDW9B</strain>
    </source>
</reference>
<evidence type="ECO:0000259" key="2">
    <source>
        <dbReference type="Pfam" id="PF17936"/>
    </source>
</evidence>